<dbReference type="EMBL" id="RQXU01000044">
    <property type="protein sequence ID" value="RRH79948.1"/>
    <property type="molecule type" value="Genomic_DNA"/>
</dbReference>
<protein>
    <submittedName>
        <fullName evidence="1">Uncharacterized protein</fullName>
    </submittedName>
</protein>
<gene>
    <name evidence="1" type="ORF">EH244_31245</name>
</gene>
<sequence length="455" mass="46725">MPSITRKPWEANDDSLAVLGNALGDSLAVANGQGSASSIPGPVGADERSRILGMFSDGPSMASRSTYNTEPSGNGILGWQDSQSAQPGMLRTGGVGTDTGISDAEITAMRKQNLSRAQDLAAQSLARDGGSGDVQGWIDAAGRYHVEFGLTSVPAERNFLMEGSASARASAVASYNEMIANSDSWIGKAGGVAGRIGTNVGYDLADAGIGLYTLATNGNARAQLGNTLGYAATHPFNAMYAGYNKAEAYLARTDASQIAEDGARLLWGGVATAGTGKVATTVGVAGVDGAAATARWLAPKAAEMAENLMYRTGGLSYVVEPGRSVGGVGTIGRTFVTSDPGVGDIISAIEARAPGAVKQAEIKIFRPDGTPYTDFDIVTDTHVIPVKVGGGKGIVPQIQTSQQLTNLPVIGFDANSVVGAGQSFKPSVMKSAQQNGITIVNNVDDLMSILRPKGY</sequence>
<proteinExistence type="predicted"/>
<evidence type="ECO:0000313" key="2">
    <source>
        <dbReference type="Proteomes" id="UP000271590"/>
    </source>
</evidence>
<evidence type="ECO:0000313" key="1">
    <source>
        <dbReference type="EMBL" id="RRH79948.1"/>
    </source>
</evidence>
<comment type="caution">
    <text evidence="1">The sequence shown here is derived from an EMBL/GenBank/DDBJ whole genome shotgun (WGS) entry which is preliminary data.</text>
</comment>
<accession>A0A3P3E4G7</accession>
<organism evidence="1 2">
    <name type="scientific">Variovorax beijingensis</name>
    <dbReference type="NCBI Taxonomy" id="2496117"/>
    <lineage>
        <taxon>Bacteria</taxon>
        <taxon>Pseudomonadati</taxon>
        <taxon>Pseudomonadota</taxon>
        <taxon>Betaproteobacteria</taxon>
        <taxon>Burkholderiales</taxon>
        <taxon>Comamonadaceae</taxon>
        <taxon>Variovorax</taxon>
    </lineage>
</organism>
<dbReference type="Proteomes" id="UP000271590">
    <property type="component" value="Unassembled WGS sequence"/>
</dbReference>
<reference evidence="1 2" key="1">
    <citation type="submission" date="2018-11" db="EMBL/GenBank/DDBJ databases">
        <title>The genome of Variovorax sp T529.</title>
        <authorList>
            <person name="Gao J."/>
        </authorList>
    </citation>
    <scope>NUCLEOTIDE SEQUENCE [LARGE SCALE GENOMIC DNA]</scope>
    <source>
        <strain evidence="1 2">T529</strain>
    </source>
</reference>
<name>A0A3P3E4G7_9BURK</name>
<dbReference type="AlphaFoldDB" id="A0A3P3E4G7"/>
<dbReference type="RefSeq" id="WP_124962165.1">
    <property type="nucleotide sequence ID" value="NZ_RQXU01000044.1"/>
</dbReference>